<dbReference type="Proteomes" id="UP000029040">
    <property type="component" value="Unassembled WGS sequence"/>
</dbReference>
<evidence type="ECO:0000313" key="2">
    <source>
        <dbReference type="EMBL" id="KFI86893.1"/>
    </source>
</evidence>
<comment type="caution">
    <text evidence="2">The sequence shown here is derived from an EMBL/GenBank/DDBJ whole genome shotgun (WGS) entry which is preliminary data.</text>
</comment>
<name>A0A087CUE3_9BIFI</name>
<dbReference type="EMBL" id="JGZM01000005">
    <property type="protein sequence ID" value="KFI86893.1"/>
    <property type="molecule type" value="Genomic_DNA"/>
</dbReference>
<proteinExistence type="predicted"/>
<keyword evidence="2" id="KW-0808">Transferase</keyword>
<evidence type="ECO:0000256" key="1">
    <source>
        <dbReference type="SAM" id="MobiDB-lite"/>
    </source>
</evidence>
<dbReference type="AlphaFoldDB" id="A0A087CUE3"/>
<organism evidence="2 3">
    <name type="scientific">Bifidobacterium pullorum subsp. saeculare DSM 6531 = LMG 14934</name>
    <dbReference type="NCBI Taxonomy" id="1437611"/>
    <lineage>
        <taxon>Bacteria</taxon>
        <taxon>Bacillati</taxon>
        <taxon>Actinomycetota</taxon>
        <taxon>Actinomycetes</taxon>
        <taxon>Bifidobacteriales</taxon>
        <taxon>Bifidobacteriaceae</taxon>
        <taxon>Bifidobacterium</taxon>
    </lineage>
</organism>
<gene>
    <name evidence="2" type="ORF">BSAE_1160</name>
</gene>
<accession>A0A087CUE3</accession>
<feature type="region of interest" description="Disordered" evidence="1">
    <location>
        <begin position="101"/>
        <end position="157"/>
    </location>
</feature>
<sequence>MWLEGVGWVLDVEDAVANKITAVISRGEIRDYLDALSIRESKRFSDTELYRIAKEHDETFSPELFAESLSMMTRLPDWRFDAYVTRKELKELRKQAEAWMESIRKDGKESQSSKRTSEMQEDRQTSHRGDVFVNGYTKADGTQVAAHWRSRPDRSRI</sequence>
<dbReference type="RefSeq" id="WP_152595135.1">
    <property type="nucleotide sequence ID" value="NZ_JDTM01000027.1"/>
</dbReference>
<feature type="compositionally biased region" description="Basic and acidic residues" evidence="1">
    <location>
        <begin position="101"/>
        <end position="130"/>
    </location>
</feature>
<dbReference type="GO" id="GO:0016740">
    <property type="term" value="F:transferase activity"/>
    <property type="evidence" value="ECO:0007669"/>
    <property type="project" value="UniProtKB-KW"/>
</dbReference>
<protein>
    <submittedName>
        <fullName evidence="2">Nucleotidyl transferase, PF08843 family</fullName>
    </submittedName>
</protein>
<evidence type="ECO:0000313" key="3">
    <source>
        <dbReference type="Proteomes" id="UP000029040"/>
    </source>
</evidence>
<reference evidence="2 3" key="1">
    <citation type="submission" date="2014-03" db="EMBL/GenBank/DDBJ databases">
        <title>Genomics of Bifidobacteria.</title>
        <authorList>
            <person name="Ventura M."/>
            <person name="Milani C."/>
            <person name="Lugli G.A."/>
        </authorList>
    </citation>
    <scope>NUCLEOTIDE SEQUENCE [LARGE SCALE GENOMIC DNA]</scope>
    <source>
        <strain evidence="2 3">LMG 14934</strain>
    </source>
</reference>